<evidence type="ECO:0000313" key="1">
    <source>
        <dbReference type="EMBL" id="SEO89710.1"/>
    </source>
</evidence>
<name>A0A1H8TF51_9RHOB</name>
<evidence type="ECO:0000313" key="2">
    <source>
        <dbReference type="Proteomes" id="UP000198893"/>
    </source>
</evidence>
<organism evidence="1 2">
    <name type="scientific">Salinihabitans flavidus</name>
    <dbReference type="NCBI Taxonomy" id="569882"/>
    <lineage>
        <taxon>Bacteria</taxon>
        <taxon>Pseudomonadati</taxon>
        <taxon>Pseudomonadota</taxon>
        <taxon>Alphaproteobacteria</taxon>
        <taxon>Rhodobacterales</taxon>
        <taxon>Roseobacteraceae</taxon>
        <taxon>Salinihabitans</taxon>
    </lineage>
</organism>
<proteinExistence type="predicted"/>
<sequence>MGETTIISSNLNEILFVVRGIYPKASTENFKGLTKAIKVEIEDGAYAFNIFLDHAGETLTLYGEVGYPYAGFATAAGHWNAHETIGPLLTLNDGYALRFDVNISHGVTEASLQDILKAYLQAFRKLIAHRVNGQEGH</sequence>
<dbReference type="Proteomes" id="UP000198893">
    <property type="component" value="Unassembled WGS sequence"/>
</dbReference>
<accession>A0A1H8TF51</accession>
<reference evidence="1 2" key="1">
    <citation type="submission" date="2016-10" db="EMBL/GenBank/DDBJ databases">
        <authorList>
            <person name="de Groot N.N."/>
        </authorList>
    </citation>
    <scope>NUCLEOTIDE SEQUENCE [LARGE SCALE GENOMIC DNA]</scope>
    <source>
        <strain evidence="1 2">DSM 27842</strain>
    </source>
</reference>
<dbReference type="STRING" id="569882.SAMN04490248_11566"/>
<dbReference type="RefSeq" id="WP_093119018.1">
    <property type="nucleotide sequence ID" value="NZ_FODS01000015.1"/>
</dbReference>
<dbReference type="EMBL" id="FODS01000015">
    <property type="protein sequence ID" value="SEO89710.1"/>
    <property type="molecule type" value="Genomic_DNA"/>
</dbReference>
<dbReference type="AlphaFoldDB" id="A0A1H8TF51"/>
<dbReference type="OrthoDB" id="9885577at2"/>
<protein>
    <submittedName>
        <fullName evidence="1">Uncharacterized protein</fullName>
    </submittedName>
</protein>
<keyword evidence="2" id="KW-1185">Reference proteome</keyword>
<gene>
    <name evidence="1" type="ORF">SAMN04490248_11566</name>
</gene>